<name>A0A1Q8YD30_9BURK</name>
<evidence type="ECO:0000256" key="1">
    <source>
        <dbReference type="SAM" id="MobiDB-lite"/>
    </source>
</evidence>
<dbReference type="AlphaFoldDB" id="A0A1Q8YD30"/>
<feature type="region of interest" description="Disordered" evidence="1">
    <location>
        <begin position="732"/>
        <end position="753"/>
    </location>
</feature>
<dbReference type="InterPro" id="IPR038440">
    <property type="entry name" value="FimV_C_sf"/>
</dbReference>
<dbReference type="Gene3D" id="3.10.350.10">
    <property type="entry name" value="LysM domain"/>
    <property type="match status" value="1"/>
</dbReference>
<feature type="compositionally biased region" description="Polar residues" evidence="1">
    <location>
        <begin position="773"/>
        <end position="785"/>
    </location>
</feature>
<dbReference type="InterPro" id="IPR020012">
    <property type="entry name" value="LysM_FimV"/>
</dbReference>
<sequence length="872" mass="91159">MIAKSHQYQLTAMAIAALLSVWGTPAAALSLGRITVQSALGEPLKAEIDVLDINAQEASSLVTKVAPPEAFQAAGLDYNPALSNLRTTLQRRPDGRAYLRISSDRAIGEPFVDMILEASWDTGRIVRDYTMLFDPPNLRGRTSGVPVTSQLPAPEPERVTPAPRVAPPAAVAAAPSAPAAVTTAREPAPPMPTPTATKPPVAKVQPVPKAQALAPPPQARGPAAVAQTIKIRPGDTAGEIAANLKPTNVSLDQMLVALLRANPDAFIQNNVNRMKAGAVVTLPSQAEASATPKPEATQIITAQSQDFNDYRRKFAANVRTAQVAPASRAVSGKLEATVEDNKPTAAIPDKLTLSKGAVHGKSDEEALTQARNTKLAEDRAAELAKNIRDLDQLAAAASAPVSAAAEPVPALAASAPEALAAAEAAESASAPAPIAPTAEAEPKKPAPPPVMPEPMAEPSFIDDLMDDPMLPAGAVALIALLAGLGLYRARQRKKAEQLDSTFANSDLAFSGASGGQNVDTGDSVTTGSSMVYSPSQLDAVDDVDPVAEADVYLAYGRDLQAEEILKDALRTNPQRVAIHQKLLDIYAKRRDVKAFESVAALAFNLTDGTGTEWEQICEKGITIDPDNALYLPGGQPLTSQLPDFDKAEPVFSPTSSSKLAGDDARDEAPIATGPGDLDLDLDFSTDDVAPDSAPPVPPAAPPYSDDVPTAFSGLGEFGGTPLPTISAALPPAAETSSESVDVQPEPTTVRDPLDENLNFEVPSLRMALDYPPTSLTEEPTVTDTEPSPDASAANELMSFDLGSLSLDLGEDRATVPGDFIDESMDPLETKLALADEFRAIGDEDGARALIEEVIAEAVGDLRAKAQSALNKL</sequence>
<evidence type="ECO:0000313" key="3">
    <source>
        <dbReference type="EMBL" id="OLP05961.1"/>
    </source>
</evidence>
<dbReference type="STRING" id="81479.RA876_05210"/>
<dbReference type="InterPro" id="IPR057840">
    <property type="entry name" value="FimV_N"/>
</dbReference>
<feature type="compositionally biased region" description="Pro residues" evidence="1">
    <location>
        <begin position="692"/>
        <end position="701"/>
    </location>
</feature>
<dbReference type="Gene3D" id="1.20.58.2200">
    <property type="match status" value="1"/>
</dbReference>
<proteinExistence type="predicted"/>
<dbReference type="Proteomes" id="UP000185911">
    <property type="component" value="Unassembled WGS sequence"/>
</dbReference>
<evidence type="ECO:0000313" key="4">
    <source>
        <dbReference type="Proteomes" id="UP000185911"/>
    </source>
</evidence>
<gene>
    <name evidence="3" type="ORF">BLL52_2190</name>
</gene>
<dbReference type="NCBIfam" id="TIGR03505">
    <property type="entry name" value="FimV_core"/>
    <property type="match status" value="1"/>
</dbReference>
<feature type="compositionally biased region" description="Low complexity" evidence="1">
    <location>
        <begin position="176"/>
        <end position="186"/>
    </location>
</feature>
<accession>A0A1Q8YD30</accession>
<comment type="caution">
    <text evidence="3">The sequence shown here is derived from an EMBL/GenBank/DDBJ whole genome shotgun (WGS) entry which is preliminary data.</text>
</comment>
<protein>
    <recommendedName>
        <fullName evidence="2">FimV N-terminal domain-containing protein</fullName>
    </recommendedName>
</protein>
<feature type="region of interest" description="Disordered" evidence="1">
    <location>
        <begin position="509"/>
        <end position="529"/>
    </location>
</feature>
<evidence type="ECO:0000259" key="2">
    <source>
        <dbReference type="Pfam" id="PF25800"/>
    </source>
</evidence>
<dbReference type="InterPro" id="IPR020011">
    <property type="entry name" value="FimV_C"/>
</dbReference>
<feature type="region of interest" description="Disordered" evidence="1">
    <location>
        <begin position="633"/>
        <end position="702"/>
    </location>
</feature>
<feature type="compositionally biased region" description="Low complexity" evidence="1">
    <location>
        <begin position="424"/>
        <end position="439"/>
    </location>
</feature>
<feature type="region of interest" description="Disordered" evidence="1">
    <location>
        <begin position="139"/>
        <end position="164"/>
    </location>
</feature>
<feature type="region of interest" description="Disordered" evidence="1">
    <location>
        <begin position="770"/>
        <end position="789"/>
    </location>
</feature>
<dbReference type="EMBL" id="MSYM01000013">
    <property type="protein sequence ID" value="OLP05961.1"/>
    <property type="molecule type" value="Genomic_DNA"/>
</dbReference>
<feature type="compositionally biased region" description="Polar residues" evidence="1">
    <location>
        <begin position="515"/>
        <end position="529"/>
    </location>
</feature>
<keyword evidence="4" id="KW-1185">Reference proteome</keyword>
<feature type="domain" description="FimV N-terminal" evidence="2">
    <location>
        <begin position="29"/>
        <end position="136"/>
    </location>
</feature>
<feature type="compositionally biased region" description="Acidic residues" evidence="1">
    <location>
        <begin position="677"/>
        <end position="689"/>
    </location>
</feature>
<organism evidence="3 4">
    <name type="scientific">Rhodoferax antarcticus ANT.BR</name>
    <dbReference type="NCBI Taxonomy" id="1111071"/>
    <lineage>
        <taxon>Bacteria</taxon>
        <taxon>Pseudomonadati</taxon>
        <taxon>Pseudomonadota</taxon>
        <taxon>Betaproteobacteria</taxon>
        <taxon>Burkholderiales</taxon>
        <taxon>Comamonadaceae</taxon>
        <taxon>Rhodoferax</taxon>
    </lineage>
</organism>
<dbReference type="NCBIfam" id="TIGR03504">
    <property type="entry name" value="FimV_Cterm"/>
    <property type="match status" value="1"/>
</dbReference>
<dbReference type="Pfam" id="PF25800">
    <property type="entry name" value="FimV_N"/>
    <property type="match status" value="1"/>
</dbReference>
<dbReference type="InterPro" id="IPR036779">
    <property type="entry name" value="LysM_dom_sf"/>
</dbReference>
<feature type="region of interest" description="Disordered" evidence="1">
    <location>
        <begin position="176"/>
        <end position="201"/>
    </location>
</feature>
<feature type="region of interest" description="Disordered" evidence="1">
    <location>
        <begin position="424"/>
        <end position="450"/>
    </location>
</feature>
<reference evidence="3 4" key="1">
    <citation type="submission" date="2017-01" db="EMBL/GenBank/DDBJ databases">
        <title>Genome sequence of Rhodoferax antarcticus ANT.BR, a psychrophilic purple nonsulfur bacterium from an Antarctic microbial mat.</title>
        <authorList>
            <person name="Baker J."/>
            <person name="Riester C."/>
            <person name="Skinner B."/>
            <person name="Newell A."/>
            <person name="Swingley W."/>
            <person name="Madigan M."/>
            <person name="Jung D."/>
            <person name="Asao M."/>
            <person name="Chen M."/>
            <person name="Loughlin P."/>
            <person name="Pan H."/>
            <person name="Lin S."/>
            <person name="Li N."/>
            <person name="Shaw J."/>
            <person name="Prado M."/>
            <person name="Sherman C."/>
            <person name="Li X."/>
            <person name="Tang J."/>
            <person name="Blankenship R."/>
            <person name="Zhao T."/>
            <person name="Touchman J."/>
            <person name="Sattley M."/>
        </authorList>
    </citation>
    <scope>NUCLEOTIDE SEQUENCE [LARGE SCALE GENOMIC DNA]</scope>
    <source>
        <strain evidence="3 4">ANT.BR</strain>
    </source>
</reference>